<comment type="caution">
    <text evidence="1">The sequence shown here is derived from an EMBL/GenBank/DDBJ whole genome shotgun (WGS) entry which is preliminary data.</text>
</comment>
<dbReference type="RefSeq" id="WP_378295130.1">
    <property type="nucleotide sequence ID" value="NZ_JBHULE010000035.1"/>
</dbReference>
<dbReference type="EMBL" id="JBHULE010000035">
    <property type="protein sequence ID" value="MFD2565308.1"/>
    <property type="molecule type" value="Genomic_DNA"/>
</dbReference>
<proteinExistence type="predicted"/>
<protein>
    <submittedName>
        <fullName evidence="1">Uncharacterized protein</fullName>
    </submittedName>
</protein>
<name>A0ABW5LKB9_9FLAO</name>
<gene>
    <name evidence="1" type="ORF">ACFSR1_21705</name>
</gene>
<dbReference type="Proteomes" id="UP001597319">
    <property type="component" value="Unassembled WGS sequence"/>
</dbReference>
<reference evidence="2" key="1">
    <citation type="journal article" date="2019" name="Int. J. Syst. Evol. Microbiol.">
        <title>The Global Catalogue of Microorganisms (GCM) 10K type strain sequencing project: providing services to taxonomists for standard genome sequencing and annotation.</title>
        <authorList>
            <consortium name="The Broad Institute Genomics Platform"/>
            <consortium name="The Broad Institute Genome Sequencing Center for Infectious Disease"/>
            <person name="Wu L."/>
            <person name="Ma J."/>
        </authorList>
    </citation>
    <scope>NUCLEOTIDE SEQUENCE [LARGE SCALE GENOMIC DNA]</scope>
    <source>
        <strain evidence="2">KCTC 52274</strain>
    </source>
</reference>
<evidence type="ECO:0000313" key="1">
    <source>
        <dbReference type="EMBL" id="MFD2565308.1"/>
    </source>
</evidence>
<organism evidence="1 2">
    <name type="scientific">Aquimarina rubra</name>
    <dbReference type="NCBI Taxonomy" id="1920033"/>
    <lineage>
        <taxon>Bacteria</taxon>
        <taxon>Pseudomonadati</taxon>
        <taxon>Bacteroidota</taxon>
        <taxon>Flavobacteriia</taxon>
        <taxon>Flavobacteriales</taxon>
        <taxon>Flavobacteriaceae</taxon>
        <taxon>Aquimarina</taxon>
    </lineage>
</organism>
<evidence type="ECO:0000313" key="2">
    <source>
        <dbReference type="Proteomes" id="UP001597319"/>
    </source>
</evidence>
<accession>A0ABW5LKB9</accession>
<sequence>MAHEALKFNVQVKDYQNWQPIVGCQHYGTFYMIYIKFIKVEKEGDKFIYTCSFKLQNYTGAITMGLTGYPNIEVLDDEEKKDNENFLRENIPGFDELTEEEQQKTLDTHRIDCELTIYTKPFHYNEEITECRLNPIKSPLEGMTLNVDCVKNIPDSTYYNESNPLQSKYINPYHFRRTGDELLELGHKRHIIDEPFSGRNDGGTLLSQCNPSRSFLI</sequence>
<keyword evidence="2" id="KW-1185">Reference proteome</keyword>